<gene>
    <name evidence="5" type="ORF">AMK59_1156</name>
</gene>
<sequence length="192" mass="20977">MEREWDDSSPVVISANNSIQSASFQNSSFQRRGNNRGRFNRSDGGGGGDGRGGGRGRFNNRRMGNGNSFNNPGRSGDAKIIKIPSKFVGRVIGKGGSKINDLQFESGAKIIVTKDQEENETMVKLIGTDDEVTKAEGLIRELTVERDYSSQNQAPHNFVYEELAEDGRPPIPVIDWKAAAEASVSLFKNNLV</sequence>
<dbReference type="Proteomes" id="UP000051574">
    <property type="component" value="Unassembled WGS sequence"/>
</dbReference>
<evidence type="ECO:0000256" key="1">
    <source>
        <dbReference type="ARBA" id="ARBA00022737"/>
    </source>
</evidence>
<name>A0A0T6BH36_9SCAR</name>
<feature type="compositionally biased region" description="Low complexity" evidence="3">
    <location>
        <begin position="61"/>
        <end position="71"/>
    </location>
</feature>
<proteinExistence type="predicted"/>
<comment type="caution">
    <text evidence="5">The sequence shown here is derived from an EMBL/GenBank/DDBJ whole genome shotgun (WGS) entry which is preliminary data.</text>
</comment>
<dbReference type="AlphaFoldDB" id="A0A0T6BH36"/>
<dbReference type="SMART" id="SM00322">
    <property type="entry name" value="KH"/>
    <property type="match status" value="1"/>
</dbReference>
<feature type="region of interest" description="Disordered" evidence="3">
    <location>
        <begin position="1"/>
        <end position="77"/>
    </location>
</feature>
<evidence type="ECO:0000313" key="5">
    <source>
        <dbReference type="EMBL" id="KRT86558.1"/>
    </source>
</evidence>
<accession>A0A0T6BH36</accession>
<dbReference type="GO" id="GO:0003723">
    <property type="term" value="F:RNA binding"/>
    <property type="evidence" value="ECO:0007669"/>
    <property type="project" value="UniProtKB-UniRule"/>
</dbReference>
<organism evidence="5 6">
    <name type="scientific">Oryctes borbonicus</name>
    <dbReference type="NCBI Taxonomy" id="1629725"/>
    <lineage>
        <taxon>Eukaryota</taxon>
        <taxon>Metazoa</taxon>
        <taxon>Ecdysozoa</taxon>
        <taxon>Arthropoda</taxon>
        <taxon>Hexapoda</taxon>
        <taxon>Insecta</taxon>
        <taxon>Pterygota</taxon>
        <taxon>Neoptera</taxon>
        <taxon>Endopterygota</taxon>
        <taxon>Coleoptera</taxon>
        <taxon>Polyphaga</taxon>
        <taxon>Scarabaeiformia</taxon>
        <taxon>Scarabaeidae</taxon>
        <taxon>Dynastinae</taxon>
        <taxon>Oryctes</taxon>
    </lineage>
</organism>
<dbReference type="EMBL" id="LJIG01000382">
    <property type="protein sequence ID" value="KRT86558.1"/>
    <property type="molecule type" value="Genomic_DNA"/>
</dbReference>
<dbReference type="Pfam" id="PF00013">
    <property type="entry name" value="KH_1"/>
    <property type="match status" value="1"/>
</dbReference>
<dbReference type="PROSITE" id="PS50084">
    <property type="entry name" value="KH_TYPE_1"/>
    <property type="match status" value="1"/>
</dbReference>
<dbReference type="GO" id="GO:0010468">
    <property type="term" value="P:regulation of gene expression"/>
    <property type="evidence" value="ECO:0007669"/>
    <property type="project" value="UniProtKB-ARBA"/>
</dbReference>
<protein>
    <submittedName>
        <fullName evidence="5">K Homology domain containing protein</fullName>
    </submittedName>
</protein>
<keyword evidence="2" id="KW-0694">RNA-binding</keyword>
<evidence type="ECO:0000259" key="4">
    <source>
        <dbReference type="SMART" id="SM00322"/>
    </source>
</evidence>
<feature type="compositionally biased region" description="Gly residues" evidence="3">
    <location>
        <begin position="43"/>
        <end position="56"/>
    </location>
</feature>
<evidence type="ECO:0000256" key="2">
    <source>
        <dbReference type="PROSITE-ProRule" id="PRU00117"/>
    </source>
</evidence>
<dbReference type="InterPro" id="IPR004087">
    <property type="entry name" value="KH_dom"/>
</dbReference>
<feature type="domain" description="K Homology" evidence="4">
    <location>
        <begin position="75"/>
        <end position="144"/>
    </location>
</feature>
<reference evidence="5 6" key="1">
    <citation type="submission" date="2015-09" db="EMBL/GenBank/DDBJ databases">
        <title>Draft genome of the scarab beetle Oryctes borbonicus.</title>
        <authorList>
            <person name="Meyer J.M."/>
            <person name="Markov G.V."/>
            <person name="Baskaran P."/>
            <person name="Herrmann M."/>
            <person name="Sommer R.J."/>
            <person name="Roedelsperger C."/>
        </authorList>
    </citation>
    <scope>NUCLEOTIDE SEQUENCE [LARGE SCALE GENOMIC DNA]</scope>
    <source>
        <strain evidence="5">OB123</strain>
        <tissue evidence="5">Whole animal</tissue>
    </source>
</reference>
<evidence type="ECO:0000256" key="3">
    <source>
        <dbReference type="SAM" id="MobiDB-lite"/>
    </source>
</evidence>
<dbReference type="SUPFAM" id="SSF54791">
    <property type="entry name" value="Eukaryotic type KH-domain (KH-domain type I)"/>
    <property type="match status" value="1"/>
</dbReference>
<dbReference type="InterPro" id="IPR036612">
    <property type="entry name" value="KH_dom_type_1_sf"/>
</dbReference>
<keyword evidence="6" id="KW-1185">Reference proteome</keyword>
<dbReference type="OrthoDB" id="196131at2759"/>
<dbReference type="PANTHER" id="PTHR10288">
    <property type="entry name" value="KH DOMAIN CONTAINING RNA BINDING PROTEIN"/>
    <property type="match status" value="1"/>
</dbReference>
<dbReference type="InterPro" id="IPR004088">
    <property type="entry name" value="KH_dom_type_1"/>
</dbReference>
<keyword evidence="1" id="KW-0677">Repeat</keyword>
<feature type="compositionally biased region" description="Polar residues" evidence="3">
    <location>
        <begin position="14"/>
        <end position="25"/>
    </location>
</feature>
<evidence type="ECO:0000313" key="6">
    <source>
        <dbReference type="Proteomes" id="UP000051574"/>
    </source>
</evidence>
<dbReference type="Gene3D" id="3.30.1370.10">
    <property type="entry name" value="K Homology domain, type 1"/>
    <property type="match status" value="1"/>
</dbReference>